<evidence type="ECO:0000256" key="3">
    <source>
        <dbReference type="SAM" id="MobiDB-lite"/>
    </source>
</evidence>
<dbReference type="CDD" id="cd23837">
    <property type="entry name" value="UBCc_UBE2O"/>
    <property type="match status" value="1"/>
</dbReference>
<evidence type="ECO:0000313" key="5">
    <source>
        <dbReference type="EMBL" id="CAD7196587.1"/>
    </source>
</evidence>
<dbReference type="EMBL" id="OA565229">
    <property type="protein sequence ID" value="CAD7196587.1"/>
    <property type="molecule type" value="Genomic_DNA"/>
</dbReference>
<keyword evidence="2" id="KW-0833">Ubl conjugation pathway</keyword>
<feature type="compositionally biased region" description="Polar residues" evidence="3">
    <location>
        <begin position="370"/>
        <end position="389"/>
    </location>
</feature>
<evidence type="ECO:0000256" key="1">
    <source>
        <dbReference type="ARBA" id="ARBA00022679"/>
    </source>
</evidence>
<dbReference type="PROSITE" id="PS50127">
    <property type="entry name" value="UBC_2"/>
    <property type="match status" value="1"/>
</dbReference>
<dbReference type="InterPro" id="IPR016135">
    <property type="entry name" value="UBQ-conjugating_enzyme/RWD"/>
</dbReference>
<dbReference type="PANTHER" id="PTHR46116">
    <property type="entry name" value="(E3-INDEPENDENT) E2 UBIQUITIN-CONJUGATING ENZYME"/>
    <property type="match status" value="1"/>
</dbReference>
<dbReference type="InterPro" id="IPR000608">
    <property type="entry name" value="UBC"/>
</dbReference>
<proteinExistence type="predicted"/>
<dbReference type="Gene3D" id="3.10.110.10">
    <property type="entry name" value="Ubiquitin Conjugating Enzyme"/>
    <property type="match status" value="1"/>
</dbReference>
<dbReference type="InterPro" id="IPR057734">
    <property type="entry name" value="UBE2O-like_SH3-C"/>
</dbReference>
<dbReference type="PANTHER" id="PTHR46116:SF15">
    <property type="entry name" value="(E3-INDEPENDENT) E2 UBIQUITIN-CONJUGATING ENZYME"/>
    <property type="match status" value="1"/>
</dbReference>
<dbReference type="Pfam" id="PF23043">
    <property type="entry name" value="SH3-B_UBE2O"/>
    <property type="match status" value="1"/>
</dbReference>
<keyword evidence="1" id="KW-0808">Transferase</keyword>
<reference evidence="5" key="1">
    <citation type="submission" date="2020-11" db="EMBL/GenBank/DDBJ databases">
        <authorList>
            <person name="Tran Van P."/>
        </authorList>
    </citation>
    <scope>NUCLEOTIDE SEQUENCE</scope>
</reference>
<evidence type="ECO:0000259" key="4">
    <source>
        <dbReference type="PROSITE" id="PS50127"/>
    </source>
</evidence>
<feature type="region of interest" description="Disordered" evidence="3">
    <location>
        <begin position="1388"/>
        <end position="1415"/>
    </location>
</feature>
<dbReference type="Pfam" id="PF00179">
    <property type="entry name" value="UQ_con"/>
    <property type="match status" value="1"/>
</dbReference>
<organism evidence="5">
    <name type="scientific">Timema douglasi</name>
    <name type="common">Walking stick</name>
    <dbReference type="NCBI Taxonomy" id="61478"/>
    <lineage>
        <taxon>Eukaryota</taxon>
        <taxon>Metazoa</taxon>
        <taxon>Ecdysozoa</taxon>
        <taxon>Arthropoda</taxon>
        <taxon>Hexapoda</taxon>
        <taxon>Insecta</taxon>
        <taxon>Pterygota</taxon>
        <taxon>Neoptera</taxon>
        <taxon>Polyneoptera</taxon>
        <taxon>Phasmatodea</taxon>
        <taxon>Timematodea</taxon>
        <taxon>Timematoidea</taxon>
        <taxon>Timematidae</taxon>
        <taxon>Timema</taxon>
    </lineage>
</organism>
<evidence type="ECO:0000256" key="2">
    <source>
        <dbReference type="ARBA" id="ARBA00022786"/>
    </source>
</evidence>
<dbReference type="SUPFAM" id="SSF54495">
    <property type="entry name" value="UBC-like"/>
    <property type="match status" value="1"/>
</dbReference>
<sequence>MAAEHQYFYEDEVFRINKKGNIEFGMVLENSELVSSDENSDVEEGGRMKKGHIRVAWHPSGVEEVIPEKKVHLADRSLMPGDVVRRMIKGKDTQRGYCRDIKVRACVQVVGTKQVVSNVKSEHLTPLEEFATDIVACLDSWVGGIKTVHSKLLLQCADGSRCIVNDIEACGLVDFNEKRDCGLAPGRLSVLDKYTQISVGKASYFSPGTNSAEECEFPSRREEFYPGQTLYGPLHVLEDAQWIHCTKELKTQMSKPNKTVKVLVEEVQTDSVGIHWQCRAYSKEGAGLDKEQPKFLLQGEDLKKLRLLNVFEPCTLQVGDRNFYTLRDEDTYVMREQWRRSQRDLLASPSLINGHKIGSPKRNKNKTATEESSGESPCHTTKMDTSSTPFLPPEVTVTSAPDEGEWDTEDTASMSDTASISSGCSSIGSQAFRGLSSHSVVAGKKKRGPALMTKVLKKKKLRRTKKRIAPVPLVPGTRVVVETLSTSSIANVVWQDGSVEEGIRSTQLYPIHHLDDQEFFPGDFVIENKEESCMRVYGVVQSVDHAGRTATVKWFKTYTSQDQPRPANLEESEVSVYDLKDHPDFQYRPGTVVIRVANFEGEDANCSAGQVLDNYPEGVVRVWWVDGHVSMCWPQDLYKVGEYDSDEGELWDDASSDNSWETESEDCFIADEMLYALNTNYDNELGIGKVELEEVNPHLRGGGVENHLGKTTPSSPDRDSNLDLPVLVGRAQHDKRVSQLRHRGGCIDEENEETLKPKLAANIEKARIAMSRLEEIFTQNPSLQTTGVMRQLLDVYKDCRYLDKLMGTSFFHESHFQGLLERVRERGRANVAQRVADQVCRLFHHSDVLVEEGEDDNLGKRLSLTDAVTIPVEDSGIFSAAASNKDSSGSSGHESFTSGEFLLSENLVNLERKVAAASANHKKLSDVGANDSAIKQIAKKTSSDNILKIGQKNLNRCDNVLQVDHNYSVVKLNGHVGETPAIMVTPKNKATSSKTDCLGTSIDSSVINTPITPSSVSNSHVCVKLCSLIKAQLVKAHSEVTRRFGGNQGQMTLSDAFNTHSPVDVEDSIQEDAGKEGQLSDISSITLADEESNLATGEDFNLPFHEIVKDGLKDMLNAFVRLKSSAVPCPNITGPPVRGDEETSKNVEEMEVPSTTIGEEGATAVPEGEFGEGIGKDELEEANPHLRGGRVENNLVKTTPSSPDRDSNLDLPVPGSRAQHDKRVSQLRHRGFSIMDSAPSSHKFKLTMFQPTDPQNFFRTVRKELKLLRSSLPSGIWVKGFEDRMDLYSVMIRGPEKTPYEDGLFFFDFQLSAEYPKAPPLCHYISYCSDRLNPNLYEDGKVCVSLLGTWSGKGTEVWTLNSNLLQVIVSIQAIGKVELEEVNPHLREGRVENHLGKTTPSSPDRDSNLDLPVLGSRDQHDKRVSQLHHRGLILVSEPYFNEAGYEKQKGSQQGKENSRMYNEMAVLKLVQALTKLILQPPPVFKEEILQHFQQKAYKLIHRLDTWLEISERYNNAHPITPTSPTSFRELHGQAISEALNAQLPEFPLIPASKGFCLTLRKSLVTFRETLALVGITEPLLPS</sequence>
<protein>
    <recommendedName>
        <fullName evidence="4">UBC core domain-containing protein</fullName>
    </recommendedName>
</protein>
<dbReference type="InterPro" id="IPR057735">
    <property type="entry name" value="UBE2O-like_tSH3-B"/>
</dbReference>
<feature type="region of interest" description="Disordered" evidence="3">
    <location>
        <begin position="1131"/>
        <end position="1152"/>
    </location>
</feature>
<dbReference type="GO" id="GO:0061631">
    <property type="term" value="F:ubiquitin conjugating enzyme activity"/>
    <property type="evidence" value="ECO:0007669"/>
    <property type="project" value="TreeGrafter"/>
</dbReference>
<feature type="domain" description="UBC core" evidence="4">
    <location>
        <begin position="1256"/>
        <end position="1418"/>
    </location>
</feature>
<feature type="region of interest" description="Disordered" evidence="3">
    <location>
        <begin position="1184"/>
        <end position="1222"/>
    </location>
</feature>
<name>A0A7R8VF17_TIMDO</name>
<accession>A0A7R8VF17</accession>
<dbReference type="SMART" id="SM00212">
    <property type="entry name" value="UBCc"/>
    <property type="match status" value="1"/>
</dbReference>
<feature type="compositionally biased region" description="Basic and acidic residues" evidence="3">
    <location>
        <begin position="1138"/>
        <end position="1148"/>
    </location>
</feature>
<feature type="region of interest" description="Disordered" evidence="3">
    <location>
        <begin position="700"/>
        <end position="721"/>
    </location>
</feature>
<feature type="region of interest" description="Disordered" evidence="3">
    <location>
        <begin position="349"/>
        <end position="417"/>
    </location>
</feature>
<gene>
    <name evidence="5" type="ORF">TDIB3V08_LOCUS2928</name>
</gene>
<dbReference type="Pfam" id="PF23046">
    <property type="entry name" value="tSH3-B_UBE2O"/>
    <property type="match status" value="2"/>
</dbReference>
<dbReference type="InterPro" id="IPR057733">
    <property type="entry name" value="UBE2O-like_SH3-B"/>
</dbReference>
<dbReference type="Pfam" id="PF23044">
    <property type="entry name" value="SH3-C_UBE2O"/>
    <property type="match status" value="1"/>
</dbReference>